<dbReference type="InterPro" id="IPR008397">
    <property type="entry name" value="Alginate_lyase_dom"/>
</dbReference>
<proteinExistence type="predicted"/>
<evidence type="ECO:0000313" key="6">
    <source>
        <dbReference type="Proteomes" id="UP000077266"/>
    </source>
</evidence>
<evidence type="ECO:0000256" key="2">
    <source>
        <dbReference type="ARBA" id="ARBA00023239"/>
    </source>
</evidence>
<dbReference type="STRING" id="1314781.A0A165FW63"/>
<keyword evidence="6" id="KW-1185">Reference proteome</keyword>
<keyword evidence="1 3" id="KW-0732">Signal</keyword>
<dbReference type="Proteomes" id="UP000077266">
    <property type="component" value="Unassembled WGS sequence"/>
</dbReference>
<dbReference type="OrthoDB" id="526316at2759"/>
<protein>
    <submittedName>
        <fullName evidence="5">GPI anchored protein</fullName>
    </submittedName>
</protein>
<dbReference type="Pfam" id="PF05426">
    <property type="entry name" value="Alginate_lyase"/>
    <property type="match status" value="1"/>
</dbReference>
<dbReference type="SUPFAM" id="SSF48230">
    <property type="entry name" value="Chondroitin AC/alginate lyase"/>
    <property type="match status" value="1"/>
</dbReference>
<accession>A0A165FW63</accession>
<organism evidence="5 6">
    <name type="scientific">Exidia glandulosa HHB12029</name>
    <dbReference type="NCBI Taxonomy" id="1314781"/>
    <lineage>
        <taxon>Eukaryota</taxon>
        <taxon>Fungi</taxon>
        <taxon>Dikarya</taxon>
        <taxon>Basidiomycota</taxon>
        <taxon>Agaricomycotina</taxon>
        <taxon>Agaricomycetes</taxon>
        <taxon>Auriculariales</taxon>
        <taxon>Exidiaceae</taxon>
        <taxon>Exidia</taxon>
    </lineage>
</organism>
<keyword evidence="2" id="KW-0456">Lyase</keyword>
<dbReference type="GO" id="GO:0016829">
    <property type="term" value="F:lyase activity"/>
    <property type="evidence" value="ECO:0007669"/>
    <property type="project" value="UniProtKB-KW"/>
</dbReference>
<sequence length="395" mass="42667">MRLPLPIAAVFAFASVNVKAAFVHPGLLHTAADFTRIAANVNAKKEPWLTGWNKLIANSHAQTTYAARPQTVVYRGSDGTHSENYGTLYNDAHAAYQLALRWKISGDTQYAVASGKILSAWASSLTGIGGSSDKFLASGIYGYQMANAAEILRGYAPWANANLTAFSGMMTRVFLPMNLDFFTRHNDAKIDHYWANWDLCNMASMMAIGVLTDNSTAFNYVVNYFKTGAGNGAIDKMVWKLYTEAGSSKSLGQGQEAGRDQGHATLDFALLGVIAQQAYNQGQDLFAYESNKILAGSEYMAKYNLGNDVPYTSYTNSDVTQSVISDASRGNIRPMGELLFAHYSSLKGLNASWTGQYRDLVVSQAGGAEGGGGDYGSNSGGYDQLGHGTLLFRLK</sequence>
<name>A0A165FW63_EXIGL</name>
<dbReference type="EMBL" id="KV426068">
    <property type="protein sequence ID" value="KZV89623.1"/>
    <property type="molecule type" value="Genomic_DNA"/>
</dbReference>
<feature type="domain" description="Alginate lyase" evidence="4">
    <location>
        <begin position="65"/>
        <end position="303"/>
    </location>
</feature>
<gene>
    <name evidence="5" type="ORF">EXIGLDRAFT_617934</name>
</gene>
<evidence type="ECO:0000259" key="4">
    <source>
        <dbReference type="Pfam" id="PF05426"/>
    </source>
</evidence>
<dbReference type="InterPro" id="IPR008929">
    <property type="entry name" value="Chondroitin_lyas"/>
</dbReference>
<feature type="chain" id="PRO_5007857882" evidence="3">
    <location>
        <begin position="21"/>
        <end position="395"/>
    </location>
</feature>
<reference evidence="5 6" key="1">
    <citation type="journal article" date="2016" name="Mol. Biol. Evol.">
        <title>Comparative Genomics of Early-Diverging Mushroom-Forming Fungi Provides Insights into the Origins of Lignocellulose Decay Capabilities.</title>
        <authorList>
            <person name="Nagy L.G."/>
            <person name="Riley R."/>
            <person name="Tritt A."/>
            <person name="Adam C."/>
            <person name="Daum C."/>
            <person name="Floudas D."/>
            <person name="Sun H."/>
            <person name="Yadav J.S."/>
            <person name="Pangilinan J."/>
            <person name="Larsson K.H."/>
            <person name="Matsuura K."/>
            <person name="Barry K."/>
            <person name="Labutti K."/>
            <person name="Kuo R."/>
            <person name="Ohm R.A."/>
            <person name="Bhattacharya S.S."/>
            <person name="Shirouzu T."/>
            <person name="Yoshinaga Y."/>
            <person name="Martin F.M."/>
            <person name="Grigoriev I.V."/>
            <person name="Hibbett D.S."/>
        </authorList>
    </citation>
    <scope>NUCLEOTIDE SEQUENCE [LARGE SCALE GENOMIC DNA]</scope>
    <source>
        <strain evidence="5 6">HHB12029</strain>
    </source>
</reference>
<dbReference type="InParanoid" id="A0A165FW63"/>
<evidence type="ECO:0000256" key="1">
    <source>
        <dbReference type="ARBA" id="ARBA00022729"/>
    </source>
</evidence>
<evidence type="ECO:0000256" key="3">
    <source>
        <dbReference type="SAM" id="SignalP"/>
    </source>
</evidence>
<dbReference type="GO" id="GO:0042597">
    <property type="term" value="C:periplasmic space"/>
    <property type="evidence" value="ECO:0007669"/>
    <property type="project" value="InterPro"/>
</dbReference>
<dbReference type="AlphaFoldDB" id="A0A165FW63"/>
<dbReference type="Gene3D" id="1.50.10.100">
    <property type="entry name" value="Chondroitin AC/alginate lyase"/>
    <property type="match status" value="1"/>
</dbReference>
<evidence type="ECO:0000313" key="5">
    <source>
        <dbReference type="EMBL" id="KZV89623.1"/>
    </source>
</evidence>
<feature type="signal peptide" evidence="3">
    <location>
        <begin position="1"/>
        <end position="20"/>
    </location>
</feature>